<sequence length="333" mass="35970">MGHALQSAWLRRGALACLLWPLSLLFRALVALRRRLYRSGRLKSARLPVPVVVVGNVVAGGAGKTPVLLALLEHLAARGLRAGVISRGYGRRSRACLEVGPASQPEQVGDEPLLIQRAAGVPVVVARRRIDAGKALLAAHPEVQVIVCDDGLQHLALQRDIELCVFDARGLGNGWLQPAGPLREPWPRQVDFMLAPAEFAAAHQGFSVERELAPVVCNGRAERTDLSALRGKPLLAVAGIANPPAFFGMLRAQGLDLECTFALPDHYDFSGAPLPLDPAMIIVCTEKDAVKLWRSRPDAWAVPLVVRIDPAFWPPFDRLLDAKLSSVHGSETA</sequence>
<evidence type="ECO:0000256" key="7">
    <source>
        <dbReference type="ARBA" id="ARBA00022679"/>
    </source>
</evidence>
<dbReference type="PANTHER" id="PTHR42724:SF1">
    <property type="entry name" value="TETRAACYLDISACCHARIDE 4'-KINASE, MITOCHONDRIAL-RELATED"/>
    <property type="match status" value="1"/>
</dbReference>
<dbReference type="RefSeq" id="WP_376852018.1">
    <property type="nucleotide sequence ID" value="NZ_JBHSMF010000010.1"/>
</dbReference>
<evidence type="ECO:0000256" key="3">
    <source>
        <dbReference type="ARBA" id="ARBA00012071"/>
    </source>
</evidence>
<evidence type="ECO:0000256" key="8">
    <source>
        <dbReference type="ARBA" id="ARBA00022741"/>
    </source>
</evidence>
<keyword evidence="7 13" id="KW-0808">Transferase</keyword>
<evidence type="ECO:0000313" key="15">
    <source>
        <dbReference type="Proteomes" id="UP001596037"/>
    </source>
</evidence>
<dbReference type="NCBIfam" id="TIGR00682">
    <property type="entry name" value="lpxK"/>
    <property type="match status" value="1"/>
</dbReference>
<keyword evidence="5 13" id="KW-0444">Lipid biosynthesis</keyword>
<dbReference type="EMBL" id="JBHSMF010000010">
    <property type="protein sequence ID" value="MFC5499768.1"/>
    <property type="molecule type" value="Genomic_DNA"/>
</dbReference>
<dbReference type="HAMAP" id="MF_00409">
    <property type="entry name" value="LpxK"/>
    <property type="match status" value="1"/>
</dbReference>
<dbReference type="PANTHER" id="PTHR42724">
    <property type="entry name" value="TETRAACYLDISACCHARIDE 4'-KINASE"/>
    <property type="match status" value="1"/>
</dbReference>
<keyword evidence="11 13" id="KW-0443">Lipid metabolism</keyword>
<evidence type="ECO:0000256" key="10">
    <source>
        <dbReference type="ARBA" id="ARBA00022840"/>
    </source>
</evidence>
<keyword evidence="8 13" id="KW-0547">Nucleotide-binding</keyword>
<organism evidence="14 15">
    <name type="scientific">Caenimonas terrae</name>
    <dbReference type="NCBI Taxonomy" id="696074"/>
    <lineage>
        <taxon>Bacteria</taxon>
        <taxon>Pseudomonadati</taxon>
        <taxon>Pseudomonadota</taxon>
        <taxon>Betaproteobacteria</taxon>
        <taxon>Burkholderiales</taxon>
        <taxon>Comamonadaceae</taxon>
        <taxon>Caenimonas</taxon>
    </lineage>
</organism>
<proteinExistence type="inferred from homology"/>
<dbReference type="InterPro" id="IPR027417">
    <property type="entry name" value="P-loop_NTPase"/>
</dbReference>
<keyword evidence="6 13" id="KW-0441">Lipid A biosynthesis</keyword>
<evidence type="ECO:0000313" key="14">
    <source>
        <dbReference type="EMBL" id="MFC5499768.1"/>
    </source>
</evidence>
<evidence type="ECO:0000256" key="12">
    <source>
        <dbReference type="ARBA" id="ARBA00029757"/>
    </source>
</evidence>
<evidence type="ECO:0000256" key="2">
    <source>
        <dbReference type="ARBA" id="ARBA00004870"/>
    </source>
</evidence>
<evidence type="ECO:0000256" key="11">
    <source>
        <dbReference type="ARBA" id="ARBA00023098"/>
    </source>
</evidence>
<reference evidence="15" key="1">
    <citation type="journal article" date="2019" name="Int. J. Syst. Evol. Microbiol.">
        <title>The Global Catalogue of Microorganisms (GCM) 10K type strain sequencing project: providing services to taxonomists for standard genome sequencing and annotation.</title>
        <authorList>
            <consortium name="The Broad Institute Genomics Platform"/>
            <consortium name="The Broad Institute Genome Sequencing Center for Infectious Disease"/>
            <person name="Wu L."/>
            <person name="Ma J."/>
        </authorList>
    </citation>
    <scope>NUCLEOTIDE SEQUENCE [LARGE SCALE GENOMIC DNA]</scope>
    <source>
        <strain evidence="15">CCUG 57401</strain>
    </source>
</reference>
<evidence type="ECO:0000256" key="1">
    <source>
        <dbReference type="ARBA" id="ARBA00002274"/>
    </source>
</evidence>
<comment type="similarity">
    <text evidence="13">Belongs to the LpxK family.</text>
</comment>
<comment type="function">
    <text evidence="1 13">Transfers the gamma-phosphate of ATP to the 4'-position of a tetraacyldisaccharide 1-phosphate intermediate (termed DS-1-P) to form tetraacyldisaccharide 1,4'-bis-phosphate (lipid IVA).</text>
</comment>
<evidence type="ECO:0000256" key="5">
    <source>
        <dbReference type="ARBA" id="ARBA00022516"/>
    </source>
</evidence>
<keyword evidence="15" id="KW-1185">Reference proteome</keyword>
<accession>A0ABW0NJM0</accession>
<evidence type="ECO:0000256" key="4">
    <source>
        <dbReference type="ARBA" id="ARBA00016436"/>
    </source>
</evidence>
<evidence type="ECO:0000256" key="9">
    <source>
        <dbReference type="ARBA" id="ARBA00022777"/>
    </source>
</evidence>
<comment type="catalytic activity">
    <reaction evidence="13">
        <text>a lipid A disaccharide + ATP = a lipid IVA + ADP + H(+)</text>
        <dbReference type="Rhea" id="RHEA:67840"/>
        <dbReference type="ChEBI" id="CHEBI:15378"/>
        <dbReference type="ChEBI" id="CHEBI:30616"/>
        <dbReference type="ChEBI" id="CHEBI:176343"/>
        <dbReference type="ChEBI" id="CHEBI:176425"/>
        <dbReference type="ChEBI" id="CHEBI:456216"/>
        <dbReference type="EC" id="2.7.1.130"/>
    </reaction>
</comment>
<comment type="pathway">
    <text evidence="2 13">Glycolipid biosynthesis; lipid IV(A) biosynthesis; lipid IV(A) from (3R)-3-hydroxytetradecanoyl-[acyl-carrier-protein] and UDP-N-acetyl-alpha-D-glucosamine: step 6/6.</text>
</comment>
<dbReference type="SUPFAM" id="SSF52540">
    <property type="entry name" value="P-loop containing nucleoside triphosphate hydrolases"/>
    <property type="match status" value="1"/>
</dbReference>
<feature type="binding site" evidence="13">
    <location>
        <begin position="58"/>
        <end position="65"/>
    </location>
    <ligand>
        <name>ATP</name>
        <dbReference type="ChEBI" id="CHEBI:30616"/>
    </ligand>
</feature>
<evidence type="ECO:0000256" key="13">
    <source>
        <dbReference type="HAMAP-Rule" id="MF_00409"/>
    </source>
</evidence>
<dbReference type="GO" id="GO:0009029">
    <property type="term" value="F:lipid-A 4'-kinase activity"/>
    <property type="evidence" value="ECO:0007669"/>
    <property type="project" value="UniProtKB-EC"/>
</dbReference>
<dbReference type="EC" id="2.7.1.130" evidence="3 13"/>
<gene>
    <name evidence="13 14" type="primary">lpxK</name>
    <name evidence="14" type="ORF">ACFPOE_19655</name>
</gene>
<dbReference type="InterPro" id="IPR003758">
    <property type="entry name" value="LpxK"/>
</dbReference>
<keyword evidence="9 13" id="KW-0418">Kinase</keyword>
<comment type="caution">
    <text evidence="14">The sequence shown here is derived from an EMBL/GenBank/DDBJ whole genome shotgun (WGS) entry which is preliminary data.</text>
</comment>
<dbReference type="Proteomes" id="UP001596037">
    <property type="component" value="Unassembled WGS sequence"/>
</dbReference>
<evidence type="ECO:0000256" key="6">
    <source>
        <dbReference type="ARBA" id="ARBA00022556"/>
    </source>
</evidence>
<name>A0ABW0NJM0_9BURK</name>
<dbReference type="Pfam" id="PF02606">
    <property type="entry name" value="LpxK"/>
    <property type="match status" value="1"/>
</dbReference>
<keyword evidence="10 13" id="KW-0067">ATP-binding</keyword>
<protein>
    <recommendedName>
        <fullName evidence="4 13">Tetraacyldisaccharide 4'-kinase</fullName>
        <ecNumber evidence="3 13">2.7.1.130</ecNumber>
    </recommendedName>
    <alternativeName>
        <fullName evidence="12 13">Lipid A 4'-kinase</fullName>
    </alternativeName>
</protein>